<dbReference type="NCBIfam" id="TIGR02705">
    <property type="entry name" value="nudix_YtkD"/>
    <property type="match status" value="1"/>
</dbReference>
<dbReference type="PANTHER" id="PTHR43758:SF8">
    <property type="entry name" value="8-OXO-DGTP DIPHOSPHATASE YTKD-RELATED"/>
    <property type="match status" value="1"/>
</dbReference>
<name>A0ABV3Q655_9BACL</name>
<dbReference type="InterPro" id="IPR015797">
    <property type="entry name" value="NUDIX_hydrolase-like_dom_sf"/>
</dbReference>
<evidence type="ECO:0000313" key="9">
    <source>
        <dbReference type="Proteomes" id="UP001556040"/>
    </source>
</evidence>
<dbReference type="RefSeq" id="WP_367780322.1">
    <property type="nucleotide sequence ID" value="NZ_JBFMIA010000016.1"/>
</dbReference>
<dbReference type="PANTHER" id="PTHR43758">
    <property type="entry name" value="7,8-DIHYDRO-8-OXOGUANINE TRIPHOSPHATASE"/>
    <property type="match status" value="1"/>
</dbReference>
<dbReference type="PRINTS" id="PR00502">
    <property type="entry name" value="NUDIXFAMILY"/>
</dbReference>
<protein>
    <submittedName>
        <fullName evidence="8">RNA deprotection pyrophosphohydrolase</fullName>
    </submittedName>
</protein>
<dbReference type="InterPro" id="IPR000086">
    <property type="entry name" value="NUDIX_hydrolase_dom"/>
</dbReference>
<dbReference type="PROSITE" id="PS00893">
    <property type="entry name" value="NUDIX_BOX"/>
    <property type="match status" value="1"/>
</dbReference>
<comment type="caution">
    <text evidence="8">The sequence shown here is derived from an EMBL/GenBank/DDBJ whole genome shotgun (WGS) entry which is preliminary data.</text>
</comment>
<proteinExistence type="inferred from homology"/>
<dbReference type="EMBL" id="JBFMIA010000016">
    <property type="protein sequence ID" value="MEW9502835.1"/>
    <property type="molecule type" value="Genomic_DNA"/>
</dbReference>
<dbReference type="Proteomes" id="UP001556040">
    <property type="component" value="Unassembled WGS sequence"/>
</dbReference>
<keyword evidence="9" id="KW-1185">Reference proteome</keyword>
<comment type="cofactor">
    <cofactor evidence="1">
        <name>Mg(2+)</name>
        <dbReference type="ChEBI" id="CHEBI:18420"/>
    </cofactor>
</comment>
<evidence type="ECO:0000256" key="2">
    <source>
        <dbReference type="ARBA" id="ARBA00005582"/>
    </source>
</evidence>
<gene>
    <name evidence="8" type="primary">ytkD</name>
    <name evidence="8" type="ORF">AB1471_13650</name>
</gene>
<evidence type="ECO:0000259" key="7">
    <source>
        <dbReference type="PROSITE" id="PS51462"/>
    </source>
</evidence>
<evidence type="ECO:0000313" key="8">
    <source>
        <dbReference type="EMBL" id="MEW9502835.1"/>
    </source>
</evidence>
<dbReference type="Pfam" id="PF00293">
    <property type="entry name" value="NUDIX"/>
    <property type="match status" value="1"/>
</dbReference>
<accession>A0ABV3Q655</accession>
<keyword evidence="4 6" id="KW-0378">Hydrolase</keyword>
<evidence type="ECO:0000256" key="5">
    <source>
        <dbReference type="ARBA" id="ARBA00022842"/>
    </source>
</evidence>
<evidence type="ECO:0000256" key="4">
    <source>
        <dbReference type="ARBA" id="ARBA00022801"/>
    </source>
</evidence>
<evidence type="ECO:0000256" key="3">
    <source>
        <dbReference type="ARBA" id="ARBA00022723"/>
    </source>
</evidence>
<dbReference type="Gene3D" id="3.90.79.10">
    <property type="entry name" value="Nucleoside Triphosphate Pyrophosphohydrolase"/>
    <property type="match status" value="1"/>
</dbReference>
<evidence type="ECO:0000256" key="6">
    <source>
        <dbReference type="RuleBase" id="RU003476"/>
    </source>
</evidence>
<dbReference type="SUPFAM" id="SSF55811">
    <property type="entry name" value="Nudix"/>
    <property type="match status" value="1"/>
</dbReference>
<dbReference type="InterPro" id="IPR020084">
    <property type="entry name" value="NUDIX_hydrolase_CS"/>
</dbReference>
<dbReference type="InterPro" id="IPR020476">
    <property type="entry name" value="Nudix_hydrolase"/>
</dbReference>
<organism evidence="8 9">
    <name type="scientific">Jeotgalibacillus marinus</name>
    <dbReference type="NCBI Taxonomy" id="86667"/>
    <lineage>
        <taxon>Bacteria</taxon>
        <taxon>Bacillati</taxon>
        <taxon>Bacillota</taxon>
        <taxon>Bacilli</taxon>
        <taxon>Bacillales</taxon>
        <taxon>Caryophanaceae</taxon>
        <taxon>Jeotgalibacillus</taxon>
    </lineage>
</organism>
<comment type="similarity">
    <text evidence="2 6">Belongs to the Nudix hydrolase family.</text>
</comment>
<dbReference type="PROSITE" id="PS51462">
    <property type="entry name" value="NUDIX"/>
    <property type="match status" value="1"/>
</dbReference>
<keyword evidence="3" id="KW-0479">Metal-binding</keyword>
<keyword evidence="5" id="KW-0460">Magnesium</keyword>
<evidence type="ECO:0000256" key="1">
    <source>
        <dbReference type="ARBA" id="ARBA00001946"/>
    </source>
</evidence>
<feature type="domain" description="Nudix hydrolase" evidence="7">
    <location>
        <begin position="11"/>
        <end position="144"/>
    </location>
</feature>
<reference evidence="8 9" key="1">
    <citation type="journal article" date="1979" name="Int. J. Syst. Evol. Microbiol.">
        <title>Bacillus globisporus subsp. marinus subsp. nov.</title>
        <authorList>
            <person name="Liu H."/>
        </authorList>
    </citation>
    <scope>NUCLEOTIDE SEQUENCE [LARGE SCALE GENOMIC DNA]</scope>
    <source>
        <strain evidence="8 9">DSM 1297</strain>
    </source>
</reference>
<sequence>MYIFKDFFNKKVELSFDDQPFSESPKHVWIMTRYENKWVMTKHKKRGLEFPGGKVEQGETVEQAARREVREEVGAEISDLYYIGQYKVEGNPSIIKSIFFTEVTHFIEQDHYFETNGPHLLEEDLLVHRNEDQFSFIMKDDVVVHAHLFWEKHLKEREV</sequence>
<dbReference type="InterPro" id="IPR014078">
    <property type="entry name" value="Nudix_YtkD"/>
</dbReference>